<dbReference type="Pfam" id="PF07645">
    <property type="entry name" value="EGF_CA"/>
    <property type="match status" value="1"/>
</dbReference>
<dbReference type="GO" id="GO:0016020">
    <property type="term" value="C:membrane"/>
    <property type="evidence" value="ECO:0007669"/>
    <property type="project" value="UniProtKB-SubCell"/>
</dbReference>
<dbReference type="Gene3D" id="2.10.25.10">
    <property type="entry name" value="Laminin"/>
    <property type="match status" value="4"/>
</dbReference>
<keyword evidence="16" id="KW-1185">Reference proteome</keyword>
<dbReference type="CDD" id="cd00054">
    <property type="entry name" value="EGF_CA"/>
    <property type="match status" value="1"/>
</dbReference>
<dbReference type="PANTHER" id="PTHR46908:SF8">
    <property type="entry name" value="C-TYPE LECTIN DOMAIN-CONTAINING PROTEIN"/>
    <property type="match status" value="1"/>
</dbReference>
<dbReference type="SMART" id="SM00216">
    <property type="entry name" value="VWD"/>
    <property type="match status" value="1"/>
</dbReference>
<evidence type="ECO:0000259" key="14">
    <source>
        <dbReference type="PROSITE" id="PS51233"/>
    </source>
</evidence>
<dbReference type="InterPro" id="IPR001881">
    <property type="entry name" value="EGF-like_Ca-bd_dom"/>
</dbReference>
<dbReference type="InterPro" id="IPR000152">
    <property type="entry name" value="EGF-type_Asp/Asn_hydroxyl_site"/>
</dbReference>
<dbReference type="PRINTS" id="PR00011">
    <property type="entry name" value="EGFLAMININ"/>
</dbReference>
<keyword evidence="10" id="KW-0675">Receptor</keyword>
<protein>
    <recommendedName>
        <fullName evidence="17">Cubilin</fullName>
    </recommendedName>
</protein>
<gene>
    <name evidence="15" type="ORF">GSLYS_00002746001</name>
</gene>
<keyword evidence="7" id="KW-1133">Transmembrane helix</keyword>
<evidence type="ECO:0000256" key="12">
    <source>
        <dbReference type="PROSITE-ProRule" id="PRU00059"/>
    </source>
</evidence>
<feature type="domain" description="CUB" evidence="13">
    <location>
        <begin position="1877"/>
        <end position="1986"/>
    </location>
</feature>
<dbReference type="InterPro" id="IPR001846">
    <property type="entry name" value="VWF_type-D"/>
</dbReference>
<dbReference type="GO" id="GO:0005509">
    <property type="term" value="F:calcium ion binding"/>
    <property type="evidence" value="ECO:0007669"/>
    <property type="project" value="InterPro"/>
</dbReference>
<proteinExistence type="predicted"/>
<dbReference type="InterPro" id="IPR052129">
    <property type="entry name" value="Spermadhesin-Link_domain"/>
</dbReference>
<evidence type="ECO:0000256" key="8">
    <source>
        <dbReference type="ARBA" id="ARBA00023136"/>
    </source>
</evidence>
<dbReference type="Pfam" id="PF00431">
    <property type="entry name" value="CUB"/>
    <property type="match status" value="5"/>
</dbReference>
<feature type="domain" description="VWFD" evidence="14">
    <location>
        <begin position="1138"/>
        <end position="1340"/>
    </location>
</feature>
<keyword evidence="8" id="KW-0472">Membrane</keyword>
<comment type="subcellular location">
    <subcellularLocation>
        <location evidence="1">Membrane</location>
        <topology evidence="1">Single-pass type I membrane protein</topology>
    </subcellularLocation>
</comment>
<keyword evidence="5" id="KW-0732">Signal</keyword>
<dbReference type="EMBL" id="CAXITT010000034">
    <property type="protein sequence ID" value="CAL1528576.1"/>
    <property type="molecule type" value="Genomic_DNA"/>
</dbReference>
<reference evidence="15 16" key="1">
    <citation type="submission" date="2024-04" db="EMBL/GenBank/DDBJ databases">
        <authorList>
            <consortium name="Genoscope - CEA"/>
            <person name="William W."/>
        </authorList>
    </citation>
    <scope>NUCLEOTIDE SEQUENCE [LARGE SCALE GENOMIC DNA]</scope>
</reference>
<dbReference type="FunFam" id="2.60.120.290:FF:000013">
    <property type="entry name" value="Membrane frizzled-related protein"/>
    <property type="match status" value="1"/>
</dbReference>
<dbReference type="Proteomes" id="UP001497497">
    <property type="component" value="Unassembled WGS sequence"/>
</dbReference>
<dbReference type="SMART" id="SM00181">
    <property type="entry name" value="EGF"/>
    <property type="match status" value="9"/>
</dbReference>
<evidence type="ECO:0000256" key="7">
    <source>
        <dbReference type="ARBA" id="ARBA00022989"/>
    </source>
</evidence>
<dbReference type="CDD" id="cd00041">
    <property type="entry name" value="CUB"/>
    <property type="match status" value="5"/>
</dbReference>
<evidence type="ECO:0000256" key="11">
    <source>
        <dbReference type="ARBA" id="ARBA00023180"/>
    </source>
</evidence>
<keyword evidence="3" id="KW-0254">Endocytosis</keyword>
<keyword evidence="6" id="KW-0677">Repeat</keyword>
<keyword evidence="4" id="KW-0812">Transmembrane</keyword>
<dbReference type="PROSITE" id="PS51233">
    <property type="entry name" value="VWFD"/>
    <property type="match status" value="1"/>
</dbReference>
<feature type="domain" description="CUB" evidence="13">
    <location>
        <begin position="1723"/>
        <end position="1832"/>
    </location>
</feature>
<dbReference type="Gene3D" id="2.60.120.290">
    <property type="entry name" value="Spermadhesin, CUB domain"/>
    <property type="match status" value="5"/>
</dbReference>
<dbReference type="InterPro" id="IPR000742">
    <property type="entry name" value="EGF"/>
</dbReference>
<evidence type="ECO:0008006" key="17">
    <source>
        <dbReference type="Google" id="ProtNLM"/>
    </source>
</evidence>
<dbReference type="SUPFAM" id="SSF57196">
    <property type="entry name" value="EGF/Laminin"/>
    <property type="match status" value="1"/>
</dbReference>
<evidence type="ECO:0000313" key="16">
    <source>
        <dbReference type="Proteomes" id="UP001497497"/>
    </source>
</evidence>
<dbReference type="PROSITE" id="PS01186">
    <property type="entry name" value="EGF_2"/>
    <property type="match status" value="1"/>
</dbReference>
<dbReference type="InterPro" id="IPR035914">
    <property type="entry name" value="Sperma_CUB_dom_sf"/>
</dbReference>
<dbReference type="PROSITE" id="PS00010">
    <property type="entry name" value="ASX_HYDROXYL"/>
    <property type="match status" value="1"/>
</dbReference>
<feature type="domain" description="CUB" evidence="13">
    <location>
        <begin position="312"/>
        <end position="424"/>
    </location>
</feature>
<dbReference type="GO" id="GO:0006897">
    <property type="term" value="P:endocytosis"/>
    <property type="evidence" value="ECO:0007669"/>
    <property type="project" value="UniProtKB-KW"/>
</dbReference>
<dbReference type="InterPro" id="IPR000859">
    <property type="entry name" value="CUB_dom"/>
</dbReference>
<dbReference type="FunFam" id="2.60.120.290:FF:000005">
    <property type="entry name" value="Procollagen C-endopeptidase enhancer 1"/>
    <property type="match status" value="1"/>
</dbReference>
<dbReference type="InterPro" id="IPR009030">
    <property type="entry name" value="Growth_fac_rcpt_cys_sf"/>
</dbReference>
<feature type="domain" description="CUB" evidence="13">
    <location>
        <begin position="44"/>
        <end position="152"/>
    </location>
</feature>
<dbReference type="InterPro" id="IPR049883">
    <property type="entry name" value="NOTCH1_EGF-like"/>
</dbReference>
<dbReference type="FunFam" id="2.10.25.10:FF:000009">
    <property type="entry name" value="Low-density lipoprotein receptor isoform 1"/>
    <property type="match status" value="1"/>
</dbReference>
<sequence length="1986" mass="222926">MSKTCQYECHVITTTPWTEQCSCPKRLRTMANSSGLFCSEYNECNTTLSDHSGYLSSPGYPINFPGCTWRIVVDPGSVVALNFSMDINPLYVSCDKNYISIKDEKAFDQPTIHICLNTKGLLQTSSNVMLIVFHGSILMKDAFVFSGRYDAKTCPNLTWGLKNCHNRCSCIEQNTKYCSSKTGKCFCKNGYSSHDCSFGTVPSTPCETLNERSGFIILRRNRNSKSSISCWLLHGVGISLSKYSNQYVLSDVSSINKSPLLVYDGNSNASPMFPGNKTFFKATGTEMFIEWKEFLDHSKDFYFNYTIQSSVCGGTLISSFGHISSPQYPQKYPDYADCKWTIVVYENQFISLRIIDLNLERQVNCDNDYLDMYDGSSNTAIRIGHFCQSAVPIIINSSSNFMHIVFHSDGSIAERGFRTDFQAVECPKHWAKGCIPSCSCEPQHTLYCDINNGQCICKPGWTDYNCSRKVDLCSSNYCPGNTTCETEDGVLSCRSCNVYMSSESGQIWSPVHKDFSIKFCFWTIIGPANSVVTLRFQEFNFLIQFEPVFWNVMVYDGDSTDSTLLGKYIEEGASGIVRSTNNTMHVVLAYDYHEGHGFIASFSTHACNNFTYGQTCENQCDCETNNTQHCDHLTGLCICKEQWFGHKCTEKKDPCLLQDITFKCPEDQVCTNNDDVHSCVCRQGYMMNSNQHCEVQRACIRNRGLCSHYCIINAVGKEECTCPHNMILGVDKITCVVPFYPSGPDANDLHLLRNEADKTNTISQKVNLELAIPFGNHLYGSLYVMSNGVVSFDASLLPNEPSIVTATERKINLIAPFWTKTNSKKGSISYNVYKRCGDELHSFKSHSHKQVFSRAAQDIKTLFHLGDFDIQMVLVFTWNDLSPEVSEGNETTSFQMIFVSGYKNGEEFSTNSYDSSESSYALMIYRKDKMNWIYKRNRVIQFGYTTAGGRFLNMTSETDNLIHTLPEQALEDTGLKGVWAYQVGSVSSAAQKCQRYTCHHSALISNAKYQRDINELHRCPCSDDRLGRQWEYLSYKLTEYHYYIFRNVAKKILFPNNARNRICSYSSTYTWTEEKGFHITSSYHVGYSLISSHRSSKENELNLKAHDWCCLESNKIALCETFYSIFPNMGCSNIVPYISALAVGDPHFTTLDNMSFTMNGWGEYILMDVQSRNFMLQSRTDLVENENGTVTNATAFVAFAAKEGSAPTFQVNLSPDKTTMVIMANESDITKDFYGSPNYSMITDNIDVRRDNTLNRTQIIAVFACGIALVIEVGVENLKVEIEIDKSLKNSTRGLLGNFNGNPFDDFKLPNGTVLSPNITEEEIFHLFASCYRVTEENTIFIYDAGKSYSDYQHPDFTPTFSSSFTTSQINDAAELCGFTSHDCIFDLLITGNKTVALNTKFLKEEHDCKMENLANSLPEVKILNDSNIFKKRWLVLENQVNMLNLEATDEDGDITTMELLYNKTYNMKLHGNGTLIYTPNSQEPVSIGIQAKDSKNAFSAIMYIPITVCPICNGHGFYNENIVSEREYLNGQFIILKCLCLPAYTGENCEIELDACQTYPCSKGQNCTDLTAEEQGNMTMGYSCGPCPKGFVDNDMNCFDINECHDTSLCDQLCLNTEGSYYCQCANGFVLNASNNSSCIDVVGTNCSTCHCFLQNTHSWLETTGQCICKEGWTGSDCSTKIDNCLNHSCPAHLQCQERKVGYDCICWNGLKPGPLGTCKDCNRTLSNSNGWIMTSNYPLDYDNDTFCTWTIISPGPDTTITLSITEYEVEGCPNDYLKIYEGNSTQDHVFGPFCTSAPGVLTTTGGSLHVVFTSDFSITKQGFRGFYSIKGTCLVEKCSHNCEVMSFSPRIEMCTCPDWMILDTDNASRCIEINGCNTIITSSGPIVTPLFPKFYPENVKCFWNISKGINKEITINFSDFEIEERWDCGYDSVEFFDGPEATSLGKFCGGMAPTITSRNIFLLVVFVSDDSVSGRGLKGTVTIT</sequence>
<dbReference type="SMART" id="SM00179">
    <property type="entry name" value="EGF_CA"/>
    <property type="match status" value="4"/>
</dbReference>
<feature type="domain" description="CUB" evidence="13">
    <location>
        <begin position="496"/>
        <end position="605"/>
    </location>
</feature>
<evidence type="ECO:0000259" key="13">
    <source>
        <dbReference type="PROSITE" id="PS01180"/>
    </source>
</evidence>
<accession>A0AAV2H8W5</accession>
<dbReference type="SUPFAM" id="SSF57184">
    <property type="entry name" value="Growth factor receptor domain"/>
    <property type="match status" value="1"/>
</dbReference>
<keyword evidence="11" id="KW-0325">Glycoprotein</keyword>
<organism evidence="15 16">
    <name type="scientific">Lymnaea stagnalis</name>
    <name type="common">Great pond snail</name>
    <name type="synonym">Helix stagnalis</name>
    <dbReference type="NCBI Taxonomy" id="6523"/>
    <lineage>
        <taxon>Eukaryota</taxon>
        <taxon>Metazoa</taxon>
        <taxon>Spiralia</taxon>
        <taxon>Lophotrochozoa</taxon>
        <taxon>Mollusca</taxon>
        <taxon>Gastropoda</taxon>
        <taxon>Heterobranchia</taxon>
        <taxon>Euthyneura</taxon>
        <taxon>Panpulmonata</taxon>
        <taxon>Hygrophila</taxon>
        <taxon>Lymnaeoidea</taxon>
        <taxon>Lymnaeidae</taxon>
        <taxon>Lymnaea</taxon>
    </lineage>
</organism>
<comment type="caution">
    <text evidence="15">The sequence shown here is derived from an EMBL/GenBank/DDBJ whole genome shotgun (WGS) entry which is preliminary data.</text>
</comment>
<comment type="caution">
    <text evidence="12">Lacks conserved residue(s) required for the propagation of feature annotation.</text>
</comment>
<evidence type="ECO:0000256" key="3">
    <source>
        <dbReference type="ARBA" id="ARBA00022583"/>
    </source>
</evidence>
<dbReference type="PANTHER" id="PTHR46908">
    <property type="entry name" value="CUBILIN-LIKE PROTEIN"/>
    <property type="match status" value="1"/>
</dbReference>
<dbReference type="PROSITE" id="PS01180">
    <property type="entry name" value="CUB"/>
    <property type="match status" value="5"/>
</dbReference>
<keyword evidence="9" id="KW-1015">Disulfide bond</keyword>
<evidence type="ECO:0000256" key="6">
    <source>
        <dbReference type="ARBA" id="ARBA00022737"/>
    </source>
</evidence>
<evidence type="ECO:0000256" key="5">
    <source>
        <dbReference type="ARBA" id="ARBA00022729"/>
    </source>
</evidence>
<dbReference type="Pfam" id="PF06119">
    <property type="entry name" value="NIDO"/>
    <property type="match status" value="1"/>
</dbReference>
<dbReference type="SUPFAM" id="SSF49854">
    <property type="entry name" value="Spermadhesin, CUB domain"/>
    <property type="match status" value="5"/>
</dbReference>
<dbReference type="Pfam" id="PF00094">
    <property type="entry name" value="VWD"/>
    <property type="match status" value="1"/>
</dbReference>
<dbReference type="InterPro" id="IPR056619">
    <property type="entry name" value="C8-3_MUC4"/>
</dbReference>
<dbReference type="SMART" id="SM00042">
    <property type="entry name" value="CUB"/>
    <property type="match status" value="5"/>
</dbReference>
<evidence type="ECO:0000256" key="9">
    <source>
        <dbReference type="ARBA" id="ARBA00023157"/>
    </source>
</evidence>
<evidence type="ECO:0000256" key="2">
    <source>
        <dbReference type="ARBA" id="ARBA00022536"/>
    </source>
</evidence>
<keyword evidence="2" id="KW-0245">EGF-like domain</keyword>
<dbReference type="InterPro" id="IPR018097">
    <property type="entry name" value="EGF_Ca-bd_CS"/>
</dbReference>
<name>A0AAV2H8W5_LYMST</name>
<dbReference type="GO" id="GO:0007160">
    <property type="term" value="P:cell-matrix adhesion"/>
    <property type="evidence" value="ECO:0007669"/>
    <property type="project" value="InterPro"/>
</dbReference>
<evidence type="ECO:0000256" key="1">
    <source>
        <dbReference type="ARBA" id="ARBA00004479"/>
    </source>
</evidence>
<dbReference type="InterPro" id="IPR003886">
    <property type="entry name" value="NIDO_dom"/>
</dbReference>
<evidence type="ECO:0000313" key="15">
    <source>
        <dbReference type="EMBL" id="CAL1528576.1"/>
    </source>
</evidence>
<dbReference type="PROSITE" id="PS01187">
    <property type="entry name" value="EGF_CA"/>
    <property type="match status" value="1"/>
</dbReference>
<evidence type="ECO:0000256" key="4">
    <source>
        <dbReference type="ARBA" id="ARBA00022692"/>
    </source>
</evidence>
<dbReference type="Pfam" id="PF23263">
    <property type="entry name" value="C8-3_MUC4"/>
    <property type="match status" value="1"/>
</dbReference>
<evidence type="ECO:0000256" key="10">
    <source>
        <dbReference type="ARBA" id="ARBA00023170"/>
    </source>
</evidence>